<comment type="caution">
    <text evidence="5">The sequence shown here is derived from an EMBL/GenBank/DDBJ whole genome shotgun (WGS) entry which is preliminary data.</text>
</comment>
<dbReference type="GO" id="GO:0043200">
    <property type="term" value="P:response to amino acid"/>
    <property type="evidence" value="ECO:0007669"/>
    <property type="project" value="TreeGrafter"/>
</dbReference>
<dbReference type="GO" id="GO:0006355">
    <property type="term" value="P:regulation of DNA-templated transcription"/>
    <property type="evidence" value="ECO:0007669"/>
    <property type="project" value="UniProtKB-ARBA"/>
</dbReference>
<sequence length="157" mass="17829">MLDEIDIKVLNALQENGRIKRNVLAELVGLSVPSLSERMKKLEEHKIIKGYHAILDRKAFHYDIMAFVLVVMESSKNYEKFIEQVNKTPEILECHSILGEGSHLLKVIAKETKDLENLLSKIQSWSGVVKTVTSFVLSTLKETTSLNLQSKKEIKHG</sequence>
<evidence type="ECO:0000313" key="5">
    <source>
        <dbReference type="EMBL" id="MDF1611320.1"/>
    </source>
</evidence>
<dbReference type="InterPro" id="IPR000485">
    <property type="entry name" value="AsnC-type_HTH_dom"/>
</dbReference>
<name>A0AAE3P1X9_9BACT</name>
<dbReference type="PRINTS" id="PR00033">
    <property type="entry name" value="HTHASNC"/>
</dbReference>
<dbReference type="GO" id="GO:0043565">
    <property type="term" value="F:sequence-specific DNA binding"/>
    <property type="evidence" value="ECO:0007669"/>
    <property type="project" value="InterPro"/>
</dbReference>
<dbReference type="Gene3D" id="1.10.10.10">
    <property type="entry name" value="Winged helix-like DNA-binding domain superfamily/Winged helix DNA-binding domain"/>
    <property type="match status" value="1"/>
</dbReference>
<gene>
    <name evidence="5" type="ORF">P0M35_04095</name>
</gene>
<organism evidence="5 6">
    <name type="scientific">Stygiobacter electus</name>
    <dbReference type="NCBI Taxonomy" id="3032292"/>
    <lineage>
        <taxon>Bacteria</taxon>
        <taxon>Pseudomonadati</taxon>
        <taxon>Ignavibacteriota</taxon>
        <taxon>Ignavibacteria</taxon>
        <taxon>Ignavibacteriales</taxon>
        <taxon>Melioribacteraceae</taxon>
        <taxon>Stygiobacter</taxon>
    </lineage>
</organism>
<proteinExistence type="predicted"/>
<dbReference type="InterPro" id="IPR019887">
    <property type="entry name" value="Tscrpt_reg_AsnC/Lrp_C"/>
</dbReference>
<dbReference type="SMART" id="SM00344">
    <property type="entry name" value="HTH_ASNC"/>
    <property type="match status" value="1"/>
</dbReference>
<reference evidence="5" key="1">
    <citation type="submission" date="2023-03" db="EMBL/GenBank/DDBJ databases">
        <title>Stygiobacter electus gen. nov., sp. nov., facultatively anaerobic thermotolerant bacterium of the class Ignavibacteria from a well of Yessentuki mineral water deposit.</title>
        <authorList>
            <person name="Podosokorskaya O.A."/>
            <person name="Elcheninov A.G."/>
            <person name="Petrova N.F."/>
            <person name="Zavarzina D.G."/>
            <person name="Kublanov I.V."/>
            <person name="Merkel A.Y."/>
        </authorList>
    </citation>
    <scope>NUCLEOTIDE SEQUENCE</scope>
    <source>
        <strain evidence="5">09-Me</strain>
    </source>
</reference>
<dbReference type="RefSeq" id="WP_321535086.1">
    <property type="nucleotide sequence ID" value="NZ_JARGDL010000003.1"/>
</dbReference>
<keyword evidence="1" id="KW-0805">Transcription regulation</keyword>
<evidence type="ECO:0000256" key="2">
    <source>
        <dbReference type="ARBA" id="ARBA00023125"/>
    </source>
</evidence>
<dbReference type="InterPro" id="IPR036390">
    <property type="entry name" value="WH_DNA-bd_sf"/>
</dbReference>
<dbReference type="Pfam" id="PF01037">
    <property type="entry name" value="AsnC_trans_reg"/>
    <property type="match status" value="1"/>
</dbReference>
<dbReference type="PANTHER" id="PTHR30154:SF34">
    <property type="entry name" value="TRANSCRIPTIONAL REGULATOR AZLB"/>
    <property type="match status" value="1"/>
</dbReference>
<dbReference type="InterPro" id="IPR011991">
    <property type="entry name" value="ArsR-like_HTH"/>
</dbReference>
<dbReference type="CDD" id="cd00090">
    <property type="entry name" value="HTH_ARSR"/>
    <property type="match status" value="1"/>
</dbReference>
<dbReference type="PROSITE" id="PS50956">
    <property type="entry name" value="HTH_ASNC_2"/>
    <property type="match status" value="1"/>
</dbReference>
<dbReference type="InterPro" id="IPR036388">
    <property type="entry name" value="WH-like_DNA-bd_sf"/>
</dbReference>
<dbReference type="PANTHER" id="PTHR30154">
    <property type="entry name" value="LEUCINE-RESPONSIVE REGULATORY PROTEIN"/>
    <property type="match status" value="1"/>
</dbReference>
<dbReference type="Gene3D" id="3.30.70.920">
    <property type="match status" value="1"/>
</dbReference>
<keyword evidence="3" id="KW-0804">Transcription</keyword>
<dbReference type="GO" id="GO:0005829">
    <property type="term" value="C:cytosol"/>
    <property type="evidence" value="ECO:0007669"/>
    <property type="project" value="TreeGrafter"/>
</dbReference>
<keyword evidence="2" id="KW-0238">DNA-binding</keyword>
<dbReference type="InterPro" id="IPR011008">
    <property type="entry name" value="Dimeric_a/b-barrel"/>
</dbReference>
<dbReference type="SUPFAM" id="SSF46785">
    <property type="entry name" value="Winged helix' DNA-binding domain"/>
    <property type="match status" value="1"/>
</dbReference>
<evidence type="ECO:0000256" key="1">
    <source>
        <dbReference type="ARBA" id="ARBA00023015"/>
    </source>
</evidence>
<dbReference type="InterPro" id="IPR019888">
    <property type="entry name" value="Tscrpt_reg_AsnC-like"/>
</dbReference>
<protein>
    <submittedName>
        <fullName evidence="5">Lrp/AsnC family transcriptional regulator</fullName>
    </submittedName>
</protein>
<dbReference type="Pfam" id="PF13412">
    <property type="entry name" value="HTH_24"/>
    <property type="match status" value="1"/>
</dbReference>
<dbReference type="AlphaFoldDB" id="A0AAE3P1X9"/>
<dbReference type="EMBL" id="JARGDL010000003">
    <property type="protein sequence ID" value="MDF1611320.1"/>
    <property type="molecule type" value="Genomic_DNA"/>
</dbReference>
<evidence type="ECO:0000313" key="6">
    <source>
        <dbReference type="Proteomes" id="UP001221302"/>
    </source>
</evidence>
<dbReference type="SUPFAM" id="SSF54909">
    <property type="entry name" value="Dimeric alpha+beta barrel"/>
    <property type="match status" value="1"/>
</dbReference>
<accession>A0AAE3P1X9</accession>
<evidence type="ECO:0000256" key="3">
    <source>
        <dbReference type="ARBA" id="ARBA00023163"/>
    </source>
</evidence>
<dbReference type="Proteomes" id="UP001221302">
    <property type="component" value="Unassembled WGS sequence"/>
</dbReference>
<evidence type="ECO:0000259" key="4">
    <source>
        <dbReference type="PROSITE" id="PS50956"/>
    </source>
</evidence>
<keyword evidence="6" id="KW-1185">Reference proteome</keyword>
<feature type="domain" description="HTH asnC-type" evidence="4">
    <location>
        <begin position="2"/>
        <end position="63"/>
    </location>
</feature>